<name>G9ZCL4_9GAMM</name>
<organism evidence="1 2">
    <name type="scientific">Cardiobacterium valvarum F0432</name>
    <dbReference type="NCBI Taxonomy" id="797473"/>
    <lineage>
        <taxon>Bacteria</taxon>
        <taxon>Pseudomonadati</taxon>
        <taxon>Pseudomonadota</taxon>
        <taxon>Gammaproteobacteria</taxon>
        <taxon>Cardiobacteriales</taxon>
        <taxon>Cardiobacteriaceae</taxon>
        <taxon>Cardiobacterium</taxon>
    </lineage>
</organism>
<dbReference type="HOGENOM" id="CLU_3248986_0_0_6"/>
<dbReference type="AlphaFoldDB" id="G9ZCL4"/>
<gene>
    <name evidence="1" type="ORF">HMPREF9080_00490</name>
</gene>
<dbReference type="EMBL" id="AGCM01000024">
    <property type="protein sequence ID" value="EHM55679.1"/>
    <property type="molecule type" value="Genomic_DNA"/>
</dbReference>
<evidence type="ECO:0000313" key="1">
    <source>
        <dbReference type="EMBL" id="EHM55679.1"/>
    </source>
</evidence>
<proteinExistence type="predicted"/>
<comment type="caution">
    <text evidence="1">The sequence shown here is derived from an EMBL/GenBank/DDBJ whole genome shotgun (WGS) entry which is preliminary data.</text>
</comment>
<accession>G9ZCL4</accession>
<protein>
    <submittedName>
        <fullName evidence="1">Uncharacterized protein</fullName>
    </submittedName>
</protein>
<evidence type="ECO:0000313" key="2">
    <source>
        <dbReference type="Proteomes" id="UP000004750"/>
    </source>
</evidence>
<sequence>MKIPPGGSLSGPSAIPLGVGVNRALKKRGIAPLCAPDGVLTR</sequence>
<reference evidence="1 2" key="1">
    <citation type="submission" date="2011-08" db="EMBL/GenBank/DDBJ databases">
        <authorList>
            <person name="Weinstock G."/>
            <person name="Sodergren E."/>
            <person name="Clifton S."/>
            <person name="Fulton L."/>
            <person name="Fulton B."/>
            <person name="Courtney L."/>
            <person name="Fronick C."/>
            <person name="Harrison M."/>
            <person name="Strong C."/>
            <person name="Farmer C."/>
            <person name="Delahaunty K."/>
            <person name="Markovic C."/>
            <person name="Hall O."/>
            <person name="Minx P."/>
            <person name="Tomlinson C."/>
            <person name="Mitreva M."/>
            <person name="Hou S."/>
            <person name="Chen J."/>
            <person name="Wollam A."/>
            <person name="Pepin K.H."/>
            <person name="Johnson M."/>
            <person name="Bhonagiri V."/>
            <person name="Zhang X."/>
            <person name="Suruliraj S."/>
            <person name="Warren W."/>
            <person name="Chinwalla A."/>
            <person name="Mardis E.R."/>
            <person name="Wilson R.K."/>
        </authorList>
    </citation>
    <scope>NUCLEOTIDE SEQUENCE [LARGE SCALE GENOMIC DNA]</scope>
    <source>
        <strain evidence="1 2">F0432</strain>
    </source>
</reference>
<dbReference type="Proteomes" id="UP000004750">
    <property type="component" value="Unassembled WGS sequence"/>
</dbReference>